<sequence length="210" mass="23707">MPRCALGLFHLIDLALLQPPQQLVGRDVHHHHFVGVIEHLVRHRLSHLDADNAAHHVVEAFKMLHVERGPHVNARIQQLIHVHPALGMARTRHVAVREFIEQQHIGMPRQRRVDVEFLELLSLVRHVGQRQQLQVVQLLRGLRAAVGLHKPHQHGAPILPLALRRRQHGVGLAHPGVRSEIDAQLAAARTRLLFLQAGHQRVGVRARAIG</sequence>
<evidence type="ECO:0000313" key="1">
    <source>
        <dbReference type="EMBL" id="MPM61007.1"/>
    </source>
</evidence>
<accession>A0A645B6G9</accession>
<gene>
    <name evidence="1" type="ORF">SDC9_107861</name>
</gene>
<dbReference type="EMBL" id="VSSQ01018100">
    <property type="protein sequence ID" value="MPM61007.1"/>
    <property type="molecule type" value="Genomic_DNA"/>
</dbReference>
<reference evidence="1" key="1">
    <citation type="submission" date="2019-08" db="EMBL/GenBank/DDBJ databases">
        <authorList>
            <person name="Kucharzyk K."/>
            <person name="Murdoch R.W."/>
            <person name="Higgins S."/>
            <person name="Loffler F."/>
        </authorList>
    </citation>
    <scope>NUCLEOTIDE SEQUENCE</scope>
</reference>
<organism evidence="1">
    <name type="scientific">bioreactor metagenome</name>
    <dbReference type="NCBI Taxonomy" id="1076179"/>
    <lineage>
        <taxon>unclassified sequences</taxon>
        <taxon>metagenomes</taxon>
        <taxon>ecological metagenomes</taxon>
    </lineage>
</organism>
<proteinExistence type="predicted"/>
<name>A0A645B6G9_9ZZZZ</name>
<comment type="caution">
    <text evidence="1">The sequence shown here is derived from an EMBL/GenBank/DDBJ whole genome shotgun (WGS) entry which is preliminary data.</text>
</comment>
<dbReference type="AlphaFoldDB" id="A0A645B6G9"/>
<protein>
    <submittedName>
        <fullName evidence="1">Uncharacterized protein</fullName>
    </submittedName>
</protein>